<dbReference type="PROSITE" id="PS51257">
    <property type="entry name" value="PROKAR_LIPOPROTEIN"/>
    <property type="match status" value="1"/>
</dbReference>
<feature type="signal peptide" evidence="5">
    <location>
        <begin position="1"/>
        <end position="23"/>
    </location>
</feature>
<comment type="caution">
    <text evidence="7">The sequence shown here is derived from an EMBL/GenBank/DDBJ whole genome shotgun (WGS) entry which is preliminary data.</text>
</comment>
<dbReference type="PANTHER" id="PTHR42852">
    <property type="entry name" value="THIOL:DISULFIDE INTERCHANGE PROTEIN DSBE"/>
    <property type="match status" value="1"/>
</dbReference>
<dbReference type="CDD" id="cd02966">
    <property type="entry name" value="TlpA_like_family"/>
    <property type="match status" value="1"/>
</dbReference>
<keyword evidence="3" id="KW-1015">Disulfide bond</keyword>
<gene>
    <name evidence="7" type="ORF">LCI24_16595</name>
</gene>
<dbReference type="InterPro" id="IPR012336">
    <property type="entry name" value="Thioredoxin-like_fold"/>
</dbReference>
<evidence type="ECO:0000313" key="7">
    <source>
        <dbReference type="EMBL" id="MDE1208417.1"/>
    </source>
</evidence>
<sequence>MTLRKSISLILFTLLLFSCTSKKDNEVPKLKNELIVCIENYSDNQIALRKEASYQNIDKSLYTSKKKIDTINIKLDSGEFIYLSHKKIVPDTLFLGKGDSIKIKAYEDRIEYTLNSYNQNNKQFREVTQKLRKDKTYQSFKKQIDSLTDIFYSINHNKKPMIGNNDYQKFVSYPVKVNRDVYPSKHEEEKILFKLLNKLYVYKIDFFKKEELPNDLKEHLRYKSLIEYNNKLKLFYRYFKSKAAKDKLNSTIFINDSLLLNPYSKTLMLSFLRKNVIKSKPTYTRSRQYINYVEAFDNAPLYFNDSLTKYARFLSIEAMINFGESFNVTRSKFNEFKNQYQDDRLNTILEDKYLLDIDIFDNIKNDVKLINHNQEISSLNDLIKNNNGNYIFIDFWASWCFPCRESMPDYQKVINKFSKEKITFLYLSIDKNKDSWLSAVKTENMESYQHSYMVLNQESAEFLKSIKLINIPRYILLDKQGKILHENAPGPKGDELTIFLNKYLSK</sequence>
<proteinExistence type="predicted"/>
<evidence type="ECO:0000256" key="4">
    <source>
        <dbReference type="ARBA" id="ARBA00023284"/>
    </source>
</evidence>
<dbReference type="GO" id="GO:0030313">
    <property type="term" value="C:cell envelope"/>
    <property type="evidence" value="ECO:0007669"/>
    <property type="project" value="UniProtKB-SubCell"/>
</dbReference>
<dbReference type="Gene3D" id="3.40.30.10">
    <property type="entry name" value="Glutaredoxin"/>
    <property type="match status" value="1"/>
</dbReference>
<name>A0A9X4EXC2_9FLAO</name>
<keyword evidence="5" id="KW-0732">Signal</keyword>
<dbReference type="SUPFAM" id="SSF52833">
    <property type="entry name" value="Thioredoxin-like"/>
    <property type="match status" value="1"/>
</dbReference>
<dbReference type="InterPro" id="IPR013766">
    <property type="entry name" value="Thioredoxin_domain"/>
</dbReference>
<protein>
    <submittedName>
        <fullName evidence="7">TlpA family protein disulfide reductase</fullName>
    </submittedName>
</protein>
<dbReference type="RefSeq" id="WP_274641379.1">
    <property type="nucleotide sequence ID" value="NZ_JAIWJY010000016.1"/>
</dbReference>
<evidence type="ECO:0000259" key="6">
    <source>
        <dbReference type="PROSITE" id="PS51352"/>
    </source>
</evidence>
<dbReference type="InterPro" id="IPR050553">
    <property type="entry name" value="Thioredoxin_ResA/DsbE_sf"/>
</dbReference>
<keyword evidence="8" id="KW-1185">Reference proteome</keyword>
<feature type="domain" description="Thioredoxin" evidence="6">
    <location>
        <begin position="348"/>
        <end position="505"/>
    </location>
</feature>
<dbReference type="InterPro" id="IPR036249">
    <property type="entry name" value="Thioredoxin-like_sf"/>
</dbReference>
<dbReference type="Proteomes" id="UP001149303">
    <property type="component" value="Unassembled WGS sequence"/>
</dbReference>
<dbReference type="GO" id="GO:0017004">
    <property type="term" value="P:cytochrome complex assembly"/>
    <property type="evidence" value="ECO:0007669"/>
    <property type="project" value="UniProtKB-KW"/>
</dbReference>
<evidence type="ECO:0000256" key="5">
    <source>
        <dbReference type="SAM" id="SignalP"/>
    </source>
</evidence>
<evidence type="ECO:0000256" key="1">
    <source>
        <dbReference type="ARBA" id="ARBA00004196"/>
    </source>
</evidence>
<dbReference type="PANTHER" id="PTHR42852:SF6">
    <property type="entry name" value="THIOL:DISULFIDE INTERCHANGE PROTEIN DSBE"/>
    <property type="match status" value="1"/>
</dbReference>
<dbReference type="AlphaFoldDB" id="A0A9X4EXC2"/>
<evidence type="ECO:0000313" key="8">
    <source>
        <dbReference type="Proteomes" id="UP001149303"/>
    </source>
</evidence>
<evidence type="ECO:0000256" key="3">
    <source>
        <dbReference type="ARBA" id="ARBA00023157"/>
    </source>
</evidence>
<dbReference type="PROSITE" id="PS51352">
    <property type="entry name" value="THIOREDOXIN_2"/>
    <property type="match status" value="1"/>
</dbReference>
<dbReference type="Pfam" id="PF13905">
    <property type="entry name" value="Thioredoxin_8"/>
    <property type="match status" value="1"/>
</dbReference>
<organism evidence="7 8">
    <name type="scientific">Tenacibaculum larymnensis</name>
    <dbReference type="NCBI Taxonomy" id="2878201"/>
    <lineage>
        <taxon>Bacteria</taxon>
        <taxon>Pseudomonadati</taxon>
        <taxon>Bacteroidota</taxon>
        <taxon>Flavobacteriia</taxon>
        <taxon>Flavobacteriales</taxon>
        <taxon>Flavobacteriaceae</taxon>
        <taxon>Tenacibaculum</taxon>
    </lineage>
</organism>
<dbReference type="EMBL" id="JAIWJY010000016">
    <property type="protein sequence ID" value="MDE1208417.1"/>
    <property type="molecule type" value="Genomic_DNA"/>
</dbReference>
<reference evidence="7" key="1">
    <citation type="submission" date="2021-09" db="EMBL/GenBank/DDBJ databases">
        <authorList>
            <person name="Smyrli M."/>
        </authorList>
    </citation>
    <scope>NUCLEOTIDE SEQUENCE</scope>
    <source>
        <strain evidence="7">LAR25</strain>
    </source>
</reference>
<keyword evidence="4" id="KW-0676">Redox-active center</keyword>
<keyword evidence="2" id="KW-0201">Cytochrome c-type biogenesis</keyword>
<accession>A0A9X4EXC2</accession>
<comment type="subcellular location">
    <subcellularLocation>
        <location evidence="1">Cell envelope</location>
    </subcellularLocation>
</comment>
<evidence type="ECO:0000256" key="2">
    <source>
        <dbReference type="ARBA" id="ARBA00022748"/>
    </source>
</evidence>
<feature type="chain" id="PRO_5040788303" evidence="5">
    <location>
        <begin position="24"/>
        <end position="506"/>
    </location>
</feature>